<dbReference type="EMBL" id="MFJR01000009">
    <property type="protein sequence ID" value="OGG26447.1"/>
    <property type="molecule type" value="Genomic_DNA"/>
</dbReference>
<evidence type="ECO:0000313" key="1">
    <source>
        <dbReference type="EMBL" id="OGG26447.1"/>
    </source>
</evidence>
<dbReference type="SUPFAM" id="SSF56784">
    <property type="entry name" value="HAD-like"/>
    <property type="match status" value="1"/>
</dbReference>
<reference evidence="1 2" key="1">
    <citation type="journal article" date="2016" name="Nat. Commun.">
        <title>Thousands of microbial genomes shed light on interconnected biogeochemical processes in an aquifer system.</title>
        <authorList>
            <person name="Anantharaman K."/>
            <person name="Brown C.T."/>
            <person name="Hug L.A."/>
            <person name="Sharon I."/>
            <person name="Castelle C.J."/>
            <person name="Probst A.J."/>
            <person name="Thomas B.C."/>
            <person name="Singh A."/>
            <person name="Wilkins M.J."/>
            <person name="Karaoz U."/>
            <person name="Brodie E.L."/>
            <person name="Williams K.H."/>
            <person name="Hubbard S.S."/>
            <person name="Banfield J.F."/>
        </authorList>
    </citation>
    <scope>NUCLEOTIDE SEQUENCE [LARGE SCALE GENOMIC DNA]</scope>
</reference>
<name>A0A1F6AQ91_9BACT</name>
<dbReference type="Pfam" id="PF08282">
    <property type="entry name" value="Hydrolase_3"/>
    <property type="match status" value="1"/>
</dbReference>
<dbReference type="Proteomes" id="UP000176609">
    <property type="component" value="Unassembled WGS sequence"/>
</dbReference>
<evidence type="ECO:0008006" key="3">
    <source>
        <dbReference type="Google" id="ProtNLM"/>
    </source>
</evidence>
<proteinExistence type="predicted"/>
<comment type="caution">
    <text evidence="1">The sequence shown here is derived from an EMBL/GenBank/DDBJ whole genome shotgun (WGS) entry which is preliminary data.</text>
</comment>
<dbReference type="AlphaFoldDB" id="A0A1F6AQ91"/>
<sequence>MILETKRPSLSNLETRLNQVKYWMTDLDQTSWDRSGTFSSVNPTLPWLFLDLSLRQDVALGVCTSRSPKSVAKIEQDMITIGIGGFTRDQHPIFSGPSIYSDGHQIGVPNGSGVSFEILTSPEALKEMGRLKDDIKSRWQIAGDSKLRAGKYGFIEGLSAPIQVADEDIKETGVFKIMVKGPLANIDYPDYQTTLTHMIKIAEETGIRHIGFMLTANGDIIAVEKFADGHLRSKRDGLLVLEKRGLINLSKIGYFGDAENDLEIALEIKSNGGLIFTVANGIPELKEIADYVTPQPESTGVAHILRWA</sequence>
<protein>
    <recommendedName>
        <fullName evidence="3">Haloacid dehalogenase</fullName>
    </recommendedName>
</protein>
<dbReference type="InterPro" id="IPR023214">
    <property type="entry name" value="HAD_sf"/>
</dbReference>
<accession>A0A1F6AQ91</accession>
<dbReference type="Gene3D" id="3.30.1240.10">
    <property type="match status" value="1"/>
</dbReference>
<evidence type="ECO:0000313" key="2">
    <source>
        <dbReference type="Proteomes" id="UP000176609"/>
    </source>
</evidence>
<dbReference type="InterPro" id="IPR036412">
    <property type="entry name" value="HAD-like_sf"/>
</dbReference>
<gene>
    <name evidence="1" type="ORF">A2960_06235</name>
</gene>
<organism evidence="1 2">
    <name type="scientific">Candidatus Gottesmanbacteria bacterium RIFCSPLOWO2_01_FULL_39_12b</name>
    <dbReference type="NCBI Taxonomy" id="1798388"/>
    <lineage>
        <taxon>Bacteria</taxon>
        <taxon>Candidatus Gottesmaniibacteriota</taxon>
    </lineage>
</organism>
<dbReference type="Gene3D" id="3.40.50.1000">
    <property type="entry name" value="HAD superfamily/HAD-like"/>
    <property type="match status" value="1"/>
</dbReference>